<evidence type="ECO:0008006" key="4">
    <source>
        <dbReference type="Google" id="ProtNLM"/>
    </source>
</evidence>
<evidence type="ECO:0000313" key="2">
    <source>
        <dbReference type="EMBL" id="OAM73333.1"/>
    </source>
</evidence>
<dbReference type="InterPro" id="IPR019253">
    <property type="entry name" value="DUF2244_TM"/>
</dbReference>
<dbReference type="Proteomes" id="UP000078389">
    <property type="component" value="Unassembled WGS sequence"/>
</dbReference>
<dbReference type="STRING" id="1770058.A3840_18285"/>
<keyword evidence="1" id="KW-0812">Transmembrane</keyword>
<accession>A0A178HKF8</accession>
<dbReference type="Pfam" id="PF10003">
    <property type="entry name" value="DUF2244"/>
    <property type="match status" value="1"/>
</dbReference>
<protein>
    <recommendedName>
        <fullName evidence="4">DUF2244 domain-containing protein</fullName>
    </recommendedName>
</protein>
<name>A0A178HKF8_9HYPH</name>
<evidence type="ECO:0000256" key="1">
    <source>
        <dbReference type="SAM" id="Phobius"/>
    </source>
</evidence>
<dbReference type="RefSeq" id="WP_067460469.1">
    <property type="nucleotide sequence ID" value="NZ_LVVY01000141.1"/>
</dbReference>
<feature type="transmembrane region" description="Helical" evidence="1">
    <location>
        <begin position="47"/>
        <end position="66"/>
    </location>
</feature>
<keyword evidence="3" id="KW-1185">Reference proteome</keyword>
<dbReference type="EMBL" id="LVVY01000141">
    <property type="protein sequence ID" value="OAM73333.1"/>
    <property type="molecule type" value="Genomic_DNA"/>
</dbReference>
<comment type="caution">
    <text evidence="2">The sequence shown here is derived from an EMBL/GenBank/DDBJ whole genome shotgun (WGS) entry which is preliminary data.</text>
</comment>
<feature type="transmembrane region" description="Helical" evidence="1">
    <location>
        <begin position="23"/>
        <end position="41"/>
    </location>
</feature>
<evidence type="ECO:0000313" key="3">
    <source>
        <dbReference type="Proteomes" id="UP000078389"/>
    </source>
</evidence>
<dbReference type="AlphaFoldDB" id="A0A178HKF8"/>
<keyword evidence="1" id="KW-0472">Membrane</keyword>
<keyword evidence="1" id="KW-1133">Transmembrane helix</keyword>
<organism evidence="2 3">
    <name type="scientific">Devosia elaeis</name>
    <dbReference type="NCBI Taxonomy" id="1770058"/>
    <lineage>
        <taxon>Bacteria</taxon>
        <taxon>Pseudomonadati</taxon>
        <taxon>Pseudomonadota</taxon>
        <taxon>Alphaproteobacteria</taxon>
        <taxon>Hyphomicrobiales</taxon>
        <taxon>Devosiaceae</taxon>
        <taxon>Devosia</taxon>
    </lineage>
</organism>
<reference evidence="2 3" key="1">
    <citation type="submission" date="2016-03" db="EMBL/GenBank/DDBJ databases">
        <title>Genome sequencing of Devosia sp. S37.</title>
        <authorList>
            <person name="Mohd Nor M."/>
        </authorList>
    </citation>
    <scope>NUCLEOTIDE SEQUENCE [LARGE SCALE GENOMIC DNA]</scope>
    <source>
        <strain evidence="2 3">S37</strain>
    </source>
</reference>
<sequence length="159" mass="17226">MQVTKTTPLFAATLRPDRSLKTAGGWLAFALAAIVGTPFLLAIPDFLVPGLIAYGLAAGGLIALGLRQARRGKHYQQVTLWPDQLEIKTAAPGQEKVLQRFAPGGVKLRLERDGFERTTGIFVRHEQGEIELGAFLARDDKSSFARAFGAALRQARRAG</sequence>
<proteinExistence type="predicted"/>
<gene>
    <name evidence="2" type="ORF">A3840_18285</name>
</gene>